<dbReference type="RefSeq" id="WP_078484441.1">
    <property type="nucleotide sequence ID" value="NZ_MPRL01000057.1"/>
</dbReference>
<name>A0A1T2L2A3_9GAMM</name>
<comment type="caution">
    <text evidence="1">The sequence shown here is derived from an EMBL/GenBank/DDBJ whole genome shotgun (WGS) entry which is preliminary data.</text>
</comment>
<keyword evidence="2" id="KW-1185">Reference proteome</keyword>
<gene>
    <name evidence="1" type="ORF">BOW53_12615</name>
</gene>
<proteinExistence type="predicted"/>
<reference evidence="1 2" key="1">
    <citation type="submission" date="2016-11" db="EMBL/GenBank/DDBJ databases">
        <title>Mixed transmission modes and dynamic genome evolution in an obligate animal-bacterial symbiosis.</title>
        <authorList>
            <person name="Russell S.L."/>
            <person name="Corbett-Detig R.B."/>
            <person name="Cavanaugh C.M."/>
        </authorList>
    </citation>
    <scope>NUCLEOTIDE SEQUENCE [LARGE SCALE GENOMIC DNA]</scope>
    <source>
        <strain evidence="1">Sveles-Q1</strain>
    </source>
</reference>
<dbReference type="OrthoDB" id="7061828at2"/>
<dbReference type="Proteomes" id="UP000191110">
    <property type="component" value="Unassembled WGS sequence"/>
</dbReference>
<protein>
    <recommendedName>
        <fullName evidence="3">ATP-grasp domain-containing protein</fullName>
    </recommendedName>
</protein>
<evidence type="ECO:0008006" key="3">
    <source>
        <dbReference type="Google" id="ProtNLM"/>
    </source>
</evidence>
<accession>A0A1T2L2A3</accession>
<sequence length="310" mass="36095">MIESTTISKQRLLVLLHECDWVNGGGVIAYALARFWRQRGYEVRFHRGVEDLPEADVVLMHLRTTRQDESYLKAVEDYPRVLNRNARDISKRLVSSHLLDCESRYEGPVIVKSNDNYMGLFERQLRRQALRERGGLHRRWRHLLARKAEKRLRCALWKAGTSESVEGYWVLPELRAVPSAIWRDDRYVVERFLPERSERGYLLREWIFLGDREFCTASYSSRAVFKQSDLTPSEPAPVPEVLRQRRRELGLDFGGFQFVQHGEQVVLFDVNQTPAILSSKRLKLFESRLALLAEGLDGYLQHGAGLQKVI</sequence>
<dbReference type="AlphaFoldDB" id="A0A1T2L2A3"/>
<dbReference type="EMBL" id="MPRL01000057">
    <property type="protein sequence ID" value="OOZ39219.1"/>
    <property type="molecule type" value="Genomic_DNA"/>
</dbReference>
<organism evidence="1 2">
    <name type="scientific">Solemya pervernicosa gill symbiont</name>
    <dbReference type="NCBI Taxonomy" id="642797"/>
    <lineage>
        <taxon>Bacteria</taxon>
        <taxon>Pseudomonadati</taxon>
        <taxon>Pseudomonadota</taxon>
        <taxon>Gammaproteobacteria</taxon>
        <taxon>sulfur-oxidizing symbionts</taxon>
    </lineage>
</organism>
<evidence type="ECO:0000313" key="1">
    <source>
        <dbReference type="EMBL" id="OOZ39219.1"/>
    </source>
</evidence>
<evidence type="ECO:0000313" key="2">
    <source>
        <dbReference type="Proteomes" id="UP000191110"/>
    </source>
</evidence>